<accession>A3VFW9</accession>
<keyword evidence="6" id="KW-0732">Signal</keyword>
<evidence type="ECO:0000256" key="2">
    <source>
        <dbReference type="ARBA" id="ARBA00004613"/>
    </source>
</evidence>
<dbReference type="GO" id="GO:0030572">
    <property type="term" value="F:phosphatidyltransferase activity"/>
    <property type="evidence" value="ECO:0007669"/>
    <property type="project" value="UniProtKB-ARBA"/>
</dbReference>
<dbReference type="Pfam" id="PF13091">
    <property type="entry name" value="PLDc_2"/>
    <property type="match status" value="1"/>
</dbReference>
<evidence type="ECO:0000256" key="4">
    <source>
        <dbReference type="ARBA" id="ARBA00022525"/>
    </source>
</evidence>
<keyword evidence="4" id="KW-0964">Secreted</keyword>
<keyword evidence="9" id="KW-1185">Reference proteome</keyword>
<dbReference type="SUPFAM" id="SSF56024">
    <property type="entry name" value="Phospholipase D/nuclease"/>
    <property type="match status" value="2"/>
</dbReference>
<evidence type="ECO:0000256" key="5">
    <source>
        <dbReference type="ARBA" id="ARBA00029594"/>
    </source>
</evidence>
<dbReference type="HOGENOM" id="CLU_446044_0_0_5"/>
<dbReference type="EMBL" id="AAMT01000007">
    <property type="protein sequence ID" value="EAQ12745.1"/>
    <property type="molecule type" value="Genomic_DNA"/>
</dbReference>
<dbReference type="GO" id="GO:0032049">
    <property type="term" value="P:cardiolipin biosynthetic process"/>
    <property type="evidence" value="ECO:0007669"/>
    <property type="project" value="UniProtKB-ARBA"/>
</dbReference>
<comment type="function">
    <text evidence="1">Could be a virulence factor.</text>
</comment>
<evidence type="ECO:0000259" key="7">
    <source>
        <dbReference type="PROSITE" id="PS50035"/>
    </source>
</evidence>
<dbReference type="GO" id="GO:0005576">
    <property type="term" value="C:extracellular region"/>
    <property type="evidence" value="ECO:0007669"/>
    <property type="project" value="UniProtKB-SubCell"/>
</dbReference>
<dbReference type="OrthoDB" id="8828485at2"/>
<feature type="signal peptide" evidence="6">
    <location>
        <begin position="1"/>
        <end position="23"/>
    </location>
</feature>
<dbReference type="Gene3D" id="3.30.870.10">
    <property type="entry name" value="Endonuclease Chain A"/>
    <property type="match status" value="2"/>
</dbReference>
<proteinExistence type="predicted"/>
<dbReference type="AlphaFoldDB" id="A3VFW9"/>
<organism evidence="8 9">
    <name type="scientific">Maritimibacter alkaliphilus HTCC2654</name>
    <dbReference type="NCBI Taxonomy" id="314271"/>
    <lineage>
        <taxon>Bacteria</taxon>
        <taxon>Pseudomonadati</taxon>
        <taxon>Pseudomonadota</taxon>
        <taxon>Alphaproteobacteria</taxon>
        <taxon>Rhodobacterales</taxon>
        <taxon>Roseobacteraceae</taxon>
        <taxon>Maritimibacter</taxon>
    </lineage>
</organism>
<dbReference type="PROSITE" id="PS51257">
    <property type="entry name" value="PROKAR_LIPOPROTEIN"/>
    <property type="match status" value="1"/>
</dbReference>
<dbReference type="PROSITE" id="PS50035">
    <property type="entry name" value="PLD"/>
    <property type="match status" value="1"/>
</dbReference>
<comment type="caution">
    <text evidence="8">The sequence shown here is derived from an EMBL/GenBank/DDBJ whole genome shotgun (WGS) entry which is preliminary data.</text>
</comment>
<dbReference type="Proteomes" id="UP000002931">
    <property type="component" value="Unassembled WGS sequence"/>
</dbReference>
<gene>
    <name evidence="8" type="ORF">RB2654_06534</name>
</gene>
<dbReference type="InterPro" id="IPR001736">
    <property type="entry name" value="PLipase_D/transphosphatidylase"/>
</dbReference>
<evidence type="ECO:0000256" key="6">
    <source>
        <dbReference type="SAM" id="SignalP"/>
    </source>
</evidence>
<evidence type="ECO:0000313" key="9">
    <source>
        <dbReference type="Proteomes" id="UP000002931"/>
    </source>
</evidence>
<feature type="chain" id="PRO_5002660336" description="Phospholipase D" evidence="6">
    <location>
        <begin position="24"/>
        <end position="612"/>
    </location>
</feature>
<dbReference type="RefSeq" id="WP_008329901.1">
    <property type="nucleotide sequence ID" value="NZ_CH902578.1"/>
</dbReference>
<dbReference type="InterPro" id="IPR025202">
    <property type="entry name" value="PLD-like_dom"/>
</dbReference>
<dbReference type="eggNOG" id="COG1502">
    <property type="taxonomic scope" value="Bacteria"/>
</dbReference>
<dbReference type="STRING" id="314271.RB2654_06534"/>
<dbReference type="PANTHER" id="PTHR21248:SF12">
    <property type="entry name" value="CARDIOLIPIN SYNTHASE C"/>
    <property type="match status" value="1"/>
</dbReference>
<sequence>MWGTARKRAGWAAVTALGLVLLAACTSNLPDRQTADGRRVDGAIFLAPTGPEQADARFDLPTGAWQTARVTLQSTTYRDQAARVTCDAPVVVNGPEGRKWVRPGGHQRVTVPAKGQVPARLELTSGVTTCRVTWADHAVTLTRPEVVAPSVAAVDRARGACVSPPAGTLDPLAQAFYAHTALSRTCALRPGPVEIVETPIDALAARLQALTGATLRCAHLAEGNPDIRLDFSNAPKLDLIVLASLHVRADYCGALIQQAMTWHAARGTPVRILATAALQTGKDRDFWNALAARYPNVQIQYYRWQPRGIATPATEFAAFHRANHVKLLIALSSEPGRSRLIMGGRNLHDGFFFAEPFEIEDHPELRSYDDEWRDGLAWFATFEDVDLVIREDATVRQIAAHFGKLWRRDAPGQVLRPASEPGRVGPVPTDGVMRHFISQPWADARALEVDFVRMIDAARREVTIVTPFLYPPPAVDAALARAQARGVDVTLIARLDSTEPSAPVTRALAKDYMNRRYRDFAIYDYVPTERMIHTKILVIDGRLAMSSSVNMNARSFGQDTENGLIFLDRAMAARLGALAETYRQRARRIDAPLPLTPLERTLAAIPVIRPLF</sequence>
<reference evidence="8 9" key="1">
    <citation type="journal article" date="2010" name="J. Bacteriol.">
        <title>Genome sequences of Pelagibaca bermudensis HTCC2601T and Maritimibacter alkaliphilus HTCC2654T, the type strains of two marine Roseobacter genera.</title>
        <authorList>
            <person name="Thrash J.C."/>
            <person name="Cho J.C."/>
            <person name="Ferriera S."/>
            <person name="Johnson J."/>
            <person name="Vergin K.L."/>
            <person name="Giovannoni S.J."/>
        </authorList>
    </citation>
    <scope>NUCLEOTIDE SEQUENCE [LARGE SCALE GENOMIC DNA]</scope>
    <source>
        <strain evidence="8 9">HTCC2654</strain>
    </source>
</reference>
<feature type="domain" description="PLD phosphodiesterase" evidence="7">
    <location>
        <begin position="528"/>
        <end position="555"/>
    </location>
</feature>
<name>A3VFW9_9RHOB</name>
<protein>
    <recommendedName>
        <fullName evidence="3">Phospholipase D</fullName>
    </recommendedName>
    <alternativeName>
        <fullName evidence="5">Choline phosphatase</fullName>
    </alternativeName>
</protein>
<comment type="subcellular location">
    <subcellularLocation>
        <location evidence="2">Secreted</location>
    </subcellularLocation>
</comment>
<evidence type="ECO:0000256" key="3">
    <source>
        <dbReference type="ARBA" id="ARBA00018392"/>
    </source>
</evidence>
<evidence type="ECO:0000256" key="1">
    <source>
        <dbReference type="ARBA" id="ARBA00003145"/>
    </source>
</evidence>
<dbReference type="PANTHER" id="PTHR21248">
    <property type="entry name" value="CARDIOLIPIN SYNTHASE"/>
    <property type="match status" value="1"/>
</dbReference>
<evidence type="ECO:0000313" key="8">
    <source>
        <dbReference type="EMBL" id="EAQ12745.1"/>
    </source>
</evidence>